<sequence>MRKPLWKSTKSEKICQSFCYIYLNQSVITLSINLWRLEADRRESGGFPFLLVHCRICPFLTSFSLYFLYKACAFQSRIQIALSVHLRTKEIYFSSDVQCNHFQRVLELSASSPIIHAFDLSIDIMIADSFIASHSKYLSGYCGAPMYIP</sequence>
<feature type="transmembrane region" description="Helical" evidence="1">
    <location>
        <begin position="20"/>
        <end position="37"/>
    </location>
</feature>
<dbReference type="EMBL" id="CAIX01000155">
    <property type="protein sequence ID" value="CCI47169.1"/>
    <property type="molecule type" value="Genomic_DNA"/>
</dbReference>
<keyword evidence="1" id="KW-0472">Membrane</keyword>
<keyword evidence="1" id="KW-1133">Transmembrane helix</keyword>
<evidence type="ECO:0000313" key="3">
    <source>
        <dbReference type="Proteomes" id="UP000053237"/>
    </source>
</evidence>
<proteinExistence type="predicted"/>
<keyword evidence="1" id="KW-0812">Transmembrane</keyword>
<comment type="caution">
    <text evidence="2">The sequence shown here is derived from an EMBL/GenBank/DDBJ whole genome shotgun (WGS) entry which is preliminary data.</text>
</comment>
<gene>
    <name evidence="2" type="ORF">BN9_081470</name>
</gene>
<keyword evidence="3" id="KW-1185">Reference proteome</keyword>
<reference evidence="2 3" key="1">
    <citation type="submission" date="2012-05" db="EMBL/GenBank/DDBJ databases">
        <title>Recombination and specialization in a pathogen metapopulation.</title>
        <authorList>
            <person name="Gardiner A."/>
            <person name="Kemen E."/>
            <person name="Schultz-Larsen T."/>
            <person name="MacLean D."/>
            <person name="Van Oosterhout C."/>
            <person name="Jones J.D.G."/>
        </authorList>
    </citation>
    <scope>NUCLEOTIDE SEQUENCE [LARGE SCALE GENOMIC DNA]</scope>
    <source>
        <strain evidence="2 3">Ac Nc2</strain>
    </source>
</reference>
<dbReference type="Proteomes" id="UP000053237">
    <property type="component" value="Unassembled WGS sequence"/>
</dbReference>
<accession>A0A024GKA8</accession>
<dbReference type="AlphaFoldDB" id="A0A024GKA8"/>
<evidence type="ECO:0000256" key="1">
    <source>
        <dbReference type="SAM" id="Phobius"/>
    </source>
</evidence>
<dbReference type="InParanoid" id="A0A024GKA8"/>
<organism evidence="2 3">
    <name type="scientific">Albugo candida</name>
    <dbReference type="NCBI Taxonomy" id="65357"/>
    <lineage>
        <taxon>Eukaryota</taxon>
        <taxon>Sar</taxon>
        <taxon>Stramenopiles</taxon>
        <taxon>Oomycota</taxon>
        <taxon>Peronosporomycetes</taxon>
        <taxon>Albuginales</taxon>
        <taxon>Albuginaceae</taxon>
        <taxon>Albugo</taxon>
    </lineage>
</organism>
<feature type="transmembrane region" description="Helical" evidence="1">
    <location>
        <begin position="49"/>
        <end position="69"/>
    </location>
</feature>
<evidence type="ECO:0000313" key="2">
    <source>
        <dbReference type="EMBL" id="CCI47169.1"/>
    </source>
</evidence>
<protein>
    <submittedName>
        <fullName evidence="2">Uncharacterized protein</fullName>
    </submittedName>
</protein>
<name>A0A024GKA8_9STRA</name>